<evidence type="ECO:0000259" key="1">
    <source>
        <dbReference type="Pfam" id="PF09037"/>
    </source>
</evidence>
<dbReference type="SUPFAM" id="SSF52540">
    <property type="entry name" value="P-loop containing nucleoside triphosphate hydrolases"/>
    <property type="match status" value="1"/>
</dbReference>
<organism evidence="2 3">
    <name type="scientific">Pontibacter actiniarum</name>
    <dbReference type="NCBI Taxonomy" id="323450"/>
    <lineage>
        <taxon>Bacteria</taxon>
        <taxon>Pseudomonadati</taxon>
        <taxon>Bacteroidota</taxon>
        <taxon>Cytophagia</taxon>
        <taxon>Cytophagales</taxon>
        <taxon>Hymenobacteraceae</taxon>
        <taxon>Pontibacter</taxon>
    </lineage>
</organism>
<keyword evidence="3" id="KW-1185">Reference proteome</keyword>
<dbReference type="Gene3D" id="3.40.50.300">
    <property type="entry name" value="P-loop containing nucleotide triphosphate hydrolases"/>
    <property type="match status" value="1"/>
</dbReference>
<dbReference type="Proteomes" id="UP000266292">
    <property type="component" value="Chromosome"/>
</dbReference>
<dbReference type="OrthoDB" id="892919at2"/>
<dbReference type="PANTHER" id="PTHR32175:SF26">
    <property type="entry name" value="PROTEIN, PUTATIVE, EXPRESSED-RELATED"/>
    <property type="match status" value="1"/>
</dbReference>
<evidence type="ECO:0000313" key="2">
    <source>
        <dbReference type="EMBL" id="ARS37159.1"/>
    </source>
</evidence>
<dbReference type="PANTHER" id="PTHR32175">
    <property type="entry name" value="PROTEIN, PUTATIVE, EXPRESSED-RELATED"/>
    <property type="match status" value="1"/>
</dbReference>
<dbReference type="Pfam" id="PF09037">
    <property type="entry name" value="Sulphotransf"/>
    <property type="match status" value="1"/>
</dbReference>
<feature type="domain" description="Sulphotransferase Stf0" evidence="1">
    <location>
        <begin position="121"/>
        <end position="239"/>
    </location>
</feature>
<accession>A0A1X9YWC0</accession>
<dbReference type="STRING" id="709015.GCA_000472485_03625"/>
<proteinExistence type="predicted"/>
<dbReference type="InterPro" id="IPR024628">
    <property type="entry name" value="Sulfotransferase_Stf0_dom"/>
</dbReference>
<dbReference type="RefSeq" id="WP_025608786.1">
    <property type="nucleotide sequence ID" value="NZ_CP021235.1"/>
</dbReference>
<name>A0A1X9YWC0_9BACT</name>
<evidence type="ECO:0000313" key="3">
    <source>
        <dbReference type="Proteomes" id="UP000266292"/>
    </source>
</evidence>
<gene>
    <name evidence="2" type="ORF">CA264_17945</name>
</gene>
<reference evidence="3" key="1">
    <citation type="submission" date="2017-05" db="EMBL/GenBank/DDBJ databases">
        <authorList>
            <person name="Ray J."/>
            <person name="Price M."/>
            <person name="Deutschbauer A."/>
        </authorList>
    </citation>
    <scope>NUCLEOTIDE SEQUENCE [LARGE SCALE GENOMIC DNA]</scope>
    <source>
        <strain evidence="3">DSM 19842</strain>
    </source>
</reference>
<sequence>MYNYLLHLRTYLIIKRKQLSNAVSRQKGRGYTPFAILCEPRTGSTLLHTYLNFHPQVMSYGEVLREKRVAGLYTSPQPVSAYVFKPHSPQIKAVGLKLFYSYLQDPFYQSAFDEVMQRKDVRIIHLVRKDLLKQYVSLEIAKKTKVWSADRAHVKPEREKMHIDCEDLTRFLDLYMQNQNYLKGLFQQHEVLSIAYEGLSERPSEVLEEVQRFLGVQPRTLLSLLQKQSSRPLESFITNYDEARRTVEKVLNGSL</sequence>
<dbReference type="EMBL" id="CP021235">
    <property type="protein sequence ID" value="ARS37159.1"/>
    <property type="molecule type" value="Genomic_DNA"/>
</dbReference>
<dbReference type="InterPro" id="IPR027417">
    <property type="entry name" value="P-loop_NTPase"/>
</dbReference>
<dbReference type="InterPro" id="IPR052796">
    <property type="entry name" value="Nod_factor_sulfotransferase"/>
</dbReference>
<protein>
    <recommendedName>
        <fullName evidence="1">Sulphotransferase Stf0 domain-containing protein</fullName>
    </recommendedName>
</protein>
<dbReference type="KEGG" id="pact:CA264_17945"/>
<dbReference type="AlphaFoldDB" id="A0A1X9YWC0"/>